<dbReference type="PANTHER" id="PTHR11877">
    <property type="entry name" value="HYDROXYMETHYLGLUTARYL-COA SYNTHASE"/>
    <property type="match status" value="1"/>
</dbReference>
<evidence type="ECO:0000313" key="5">
    <source>
        <dbReference type="Proteomes" id="UP000295169"/>
    </source>
</evidence>
<comment type="caution">
    <text evidence="4">The sequence shown here is derived from an EMBL/GenBank/DDBJ whole genome shotgun (WGS) entry which is preliminary data.</text>
</comment>
<keyword evidence="2" id="KW-0808">Transferase</keyword>
<evidence type="ECO:0000313" key="4">
    <source>
        <dbReference type="EMBL" id="TCL34613.1"/>
    </source>
</evidence>
<protein>
    <submittedName>
        <fullName evidence="4">Putative naringenin-chalcone synthase</fullName>
    </submittedName>
</protein>
<dbReference type="Gene3D" id="3.40.47.10">
    <property type="match status" value="1"/>
</dbReference>
<name>A0A4R1PTX2_9GAMM</name>
<evidence type="ECO:0000256" key="2">
    <source>
        <dbReference type="ARBA" id="ARBA00022679"/>
    </source>
</evidence>
<dbReference type="Pfam" id="PF02797">
    <property type="entry name" value="Chal_sti_synt_C"/>
    <property type="match status" value="1"/>
</dbReference>
<dbReference type="Proteomes" id="UP000295169">
    <property type="component" value="Unassembled WGS sequence"/>
</dbReference>
<dbReference type="PANTHER" id="PTHR11877:SF46">
    <property type="entry name" value="TYPE III POLYKETIDE SYNTHASE A"/>
    <property type="match status" value="1"/>
</dbReference>
<accession>A0A4R1PTX2</accession>
<gene>
    <name evidence="4" type="ORF">EV691_10147</name>
</gene>
<dbReference type="GO" id="GO:0030639">
    <property type="term" value="P:polyketide biosynthetic process"/>
    <property type="evidence" value="ECO:0007669"/>
    <property type="project" value="TreeGrafter"/>
</dbReference>
<dbReference type="AlphaFoldDB" id="A0A4R1PTX2"/>
<evidence type="ECO:0000256" key="1">
    <source>
        <dbReference type="ARBA" id="ARBA00005531"/>
    </source>
</evidence>
<organism evidence="4 5">
    <name type="scientific">Azotobacter chroococcum</name>
    <dbReference type="NCBI Taxonomy" id="353"/>
    <lineage>
        <taxon>Bacteria</taxon>
        <taxon>Pseudomonadati</taxon>
        <taxon>Pseudomonadota</taxon>
        <taxon>Gammaproteobacteria</taxon>
        <taxon>Pseudomonadales</taxon>
        <taxon>Pseudomonadaceae</taxon>
        <taxon>Azotobacter</taxon>
    </lineage>
</organism>
<dbReference type="CDD" id="cd00831">
    <property type="entry name" value="CHS_like"/>
    <property type="match status" value="1"/>
</dbReference>
<dbReference type="InterPro" id="IPR016039">
    <property type="entry name" value="Thiolase-like"/>
</dbReference>
<comment type="similarity">
    <text evidence="1">Belongs to the thiolase-like superfamily. Chalcone/stilbene synthases family.</text>
</comment>
<dbReference type="RefSeq" id="WP_131298073.1">
    <property type="nucleotide sequence ID" value="NZ_JBHLST010000028.1"/>
</dbReference>
<dbReference type="SUPFAM" id="SSF53901">
    <property type="entry name" value="Thiolase-like"/>
    <property type="match status" value="2"/>
</dbReference>
<evidence type="ECO:0000259" key="3">
    <source>
        <dbReference type="Pfam" id="PF02797"/>
    </source>
</evidence>
<proteinExistence type="inferred from homology"/>
<dbReference type="InterPro" id="IPR012328">
    <property type="entry name" value="Chalcone/stilbene_synt_C"/>
</dbReference>
<dbReference type="GO" id="GO:0016747">
    <property type="term" value="F:acyltransferase activity, transferring groups other than amino-acyl groups"/>
    <property type="evidence" value="ECO:0007669"/>
    <property type="project" value="InterPro"/>
</dbReference>
<feature type="domain" description="Chalcone/stilbene synthase C-terminal" evidence="3">
    <location>
        <begin position="288"/>
        <end position="405"/>
    </location>
</feature>
<sequence length="406" mass="45095">MSSPHNAVLTGFTPVQLAKPIPQALTLELSAYAFARAYCLKNGIAEGDEAGFAQVYQTVKEKFDKYALSSAQIKRRQLIFFPKVSDIRFANGHVEIAPPEHPYLRLFDMIDDPRGADLKVRHESYAKVVDQGLELMFKDVAEAPDDLIHVTCSGYLSPSPVERMAANRGWFETTLTHSYHMGCYGAFPAIKMAHGMLSSSHFGLTPIKDRVDIVHTELLSAHNNIVDARAENIITMTLFADGLIKYSVLSENELHRQGGHGLRILAMNEHLLPDSADDMTWIPGSHQFLMTLTPMVPVVIKRHVRDFVVKLLERAGIEFEHEKRELVFAIHPGGPKIVEHIQEDLGLADEQVAISKNVFQENGNMSSATVPHILKQVLEEVDIGTRVVCLGFGPGLTVTGMVLEKI</sequence>
<reference evidence="4 5" key="1">
    <citation type="submission" date="2019-03" db="EMBL/GenBank/DDBJ databases">
        <title>Genomic Encyclopedia of Type Strains, Phase IV (KMG-IV): sequencing the most valuable type-strain genomes for metagenomic binning, comparative biology and taxonomic classification.</title>
        <authorList>
            <person name="Goeker M."/>
        </authorList>
    </citation>
    <scope>NUCLEOTIDE SEQUENCE [LARGE SCALE GENOMIC DNA]</scope>
    <source>
        <strain evidence="4 5">DSM 2286</strain>
    </source>
</reference>
<dbReference type="EMBL" id="SMMU01000001">
    <property type="protein sequence ID" value="TCL34613.1"/>
    <property type="molecule type" value="Genomic_DNA"/>
</dbReference>
<dbReference type="InterPro" id="IPR011141">
    <property type="entry name" value="Polyketide_synthase_type-III"/>
</dbReference>